<dbReference type="CDD" id="cd16922">
    <property type="entry name" value="HATPase_EvgS-ArcB-TorS-like"/>
    <property type="match status" value="1"/>
</dbReference>
<dbReference type="RefSeq" id="WP_168148797.1">
    <property type="nucleotide sequence ID" value="NZ_JAAVXB010000008.1"/>
</dbReference>
<dbReference type="InterPro" id="IPR004358">
    <property type="entry name" value="Sig_transdc_His_kin-like_C"/>
</dbReference>
<keyword evidence="3" id="KW-0597">Phosphoprotein</keyword>
<dbReference type="EMBL" id="JAAVXB010000008">
    <property type="protein sequence ID" value="NKF23471.1"/>
    <property type="molecule type" value="Genomic_DNA"/>
</dbReference>
<dbReference type="InterPro" id="IPR005467">
    <property type="entry name" value="His_kinase_dom"/>
</dbReference>
<keyword evidence="11" id="KW-1185">Reference proteome</keyword>
<dbReference type="PROSITE" id="PS50109">
    <property type="entry name" value="HIS_KIN"/>
    <property type="match status" value="1"/>
</dbReference>
<reference evidence="10" key="1">
    <citation type="submission" date="2020-03" db="EMBL/GenBank/DDBJ databases">
        <title>Solimonas marina sp. nov., isolated from deep seawater of the Pacific Ocean.</title>
        <authorList>
            <person name="Liu X."/>
            <person name="Lai Q."/>
            <person name="Sun F."/>
            <person name="Gai Y."/>
            <person name="Li G."/>
            <person name="Shao Z."/>
        </authorList>
    </citation>
    <scope>NUCLEOTIDE SEQUENCE</scope>
    <source>
        <strain evidence="10">C16B3</strain>
    </source>
</reference>
<dbReference type="SMART" id="SM00387">
    <property type="entry name" value="HATPase_c"/>
    <property type="match status" value="1"/>
</dbReference>
<comment type="caution">
    <text evidence="10">The sequence shown here is derived from an EMBL/GenBank/DDBJ whole genome shotgun (WGS) entry which is preliminary data.</text>
</comment>
<organism evidence="10 11">
    <name type="scientific">Solimonas marina</name>
    <dbReference type="NCBI Taxonomy" id="2714601"/>
    <lineage>
        <taxon>Bacteria</taxon>
        <taxon>Pseudomonadati</taxon>
        <taxon>Pseudomonadota</taxon>
        <taxon>Gammaproteobacteria</taxon>
        <taxon>Nevskiales</taxon>
        <taxon>Nevskiaceae</taxon>
        <taxon>Solimonas</taxon>
    </lineage>
</organism>
<dbReference type="Gene3D" id="3.30.565.10">
    <property type="entry name" value="Histidine kinase-like ATPase, C-terminal domain"/>
    <property type="match status" value="1"/>
</dbReference>
<dbReference type="InterPro" id="IPR036890">
    <property type="entry name" value="HATPase_C_sf"/>
</dbReference>
<dbReference type="SUPFAM" id="SSF55874">
    <property type="entry name" value="ATPase domain of HSP90 chaperone/DNA topoisomerase II/histidine kinase"/>
    <property type="match status" value="1"/>
</dbReference>
<evidence type="ECO:0000259" key="9">
    <source>
        <dbReference type="PROSITE" id="PS50109"/>
    </source>
</evidence>
<dbReference type="InterPro" id="IPR036097">
    <property type="entry name" value="HisK_dim/P_sf"/>
</dbReference>
<comment type="catalytic activity">
    <reaction evidence="1">
        <text>ATP + protein L-histidine = ADP + protein N-phospho-L-histidine.</text>
        <dbReference type="EC" id="2.7.13.3"/>
    </reaction>
</comment>
<keyword evidence="6" id="KW-0902">Two-component regulatory system</keyword>
<keyword evidence="8" id="KW-1133">Transmembrane helix</keyword>
<accession>A0A969W9X7</accession>
<evidence type="ECO:0000256" key="1">
    <source>
        <dbReference type="ARBA" id="ARBA00000085"/>
    </source>
</evidence>
<dbReference type="CDD" id="cd00082">
    <property type="entry name" value="HisKA"/>
    <property type="match status" value="1"/>
</dbReference>
<dbReference type="FunFam" id="3.30.565.10:FF:000010">
    <property type="entry name" value="Sensor histidine kinase RcsC"/>
    <property type="match status" value="1"/>
</dbReference>
<sequence length="609" mass="65717">MDSQEPPLADDADTQRSVQRGGRAGTASNRLPFRLITGGLLLLLAAAALFSYEHAKRLDARIAQFDATRGAVERGRALLATAREIEWRRGILSVDTARDDLKAYAQTLDDLRPQVAGLRGSGDDDALLTELGAILDQQQTGIADVLDGSASRSAMPVVLPRAPTTALRRDAEQLVRRLSEVNDAQRVAMTTMIHERTVATYVTLALLGSLCVLAMVLGSRHFDALRLHEALRTEVRETRRERDEKSSFLALVSHEIRTPMNAIFGFAGLLRDRLRDPADRRYVDAITDGARALLTLINDLLDLSRIEAGQLKLQAAPTQLGDVVDSVVALFTRQAQDKQLPLVAEVPAQLPMLQVDADRVRQMLINLLSNALKHTQRGEVRIVLALRRSDGDARARDVQLSVTDTGVGIAADELRTIFEPFVQGQRSAAGRRAGGSGLGLSITRQLAQMMGGDISVRSEPGVGSCFTIDLPALALAGQDGERALRAVDDAAIAVPPSDRASAGEDEDTPPRSVPAGLLAELELLQREQWPALNETLTMSEVRAFAAELERLAAQGAWPSLARYATDLGRGAADFDVAAVETLLADFPVRIAALRRGAGSLARGELIHVA</sequence>
<dbReference type="PRINTS" id="PR00344">
    <property type="entry name" value="BCTRLSENSOR"/>
</dbReference>
<evidence type="ECO:0000313" key="11">
    <source>
        <dbReference type="Proteomes" id="UP000653472"/>
    </source>
</evidence>
<evidence type="ECO:0000313" key="10">
    <source>
        <dbReference type="EMBL" id="NKF23471.1"/>
    </source>
</evidence>
<evidence type="ECO:0000256" key="8">
    <source>
        <dbReference type="SAM" id="Phobius"/>
    </source>
</evidence>
<dbReference type="SUPFAM" id="SSF47384">
    <property type="entry name" value="Homodimeric domain of signal transducing histidine kinase"/>
    <property type="match status" value="1"/>
</dbReference>
<keyword evidence="8" id="KW-0812">Transmembrane</keyword>
<evidence type="ECO:0000256" key="3">
    <source>
        <dbReference type="ARBA" id="ARBA00022553"/>
    </source>
</evidence>
<dbReference type="AlphaFoldDB" id="A0A969W9X7"/>
<keyword evidence="4" id="KW-0808">Transferase</keyword>
<feature type="transmembrane region" description="Helical" evidence="8">
    <location>
        <begin position="198"/>
        <end position="218"/>
    </location>
</feature>
<feature type="domain" description="Histidine kinase" evidence="9">
    <location>
        <begin position="251"/>
        <end position="474"/>
    </location>
</feature>
<protein>
    <recommendedName>
        <fullName evidence="2">histidine kinase</fullName>
        <ecNumber evidence="2">2.7.13.3</ecNumber>
    </recommendedName>
</protein>
<dbReference type="Pfam" id="PF02518">
    <property type="entry name" value="HATPase_c"/>
    <property type="match status" value="1"/>
</dbReference>
<evidence type="ECO:0000256" key="7">
    <source>
        <dbReference type="SAM" id="MobiDB-lite"/>
    </source>
</evidence>
<gene>
    <name evidence="10" type="ORF">G7Y82_14220</name>
</gene>
<evidence type="ECO:0000256" key="2">
    <source>
        <dbReference type="ARBA" id="ARBA00012438"/>
    </source>
</evidence>
<dbReference type="PANTHER" id="PTHR43047">
    <property type="entry name" value="TWO-COMPONENT HISTIDINE PROTEIN KINASE"/>
    <property type="match status" value="1"/>
</dbReference>
<dbReference type="Proteomes" id="UP000653472">
    <property type="component" value="Unassembled WGS sequence"/>
</dbReference>
<name>A0A969W9X7_9GAMM</name>
<keyword evidence="8" id="KW-0472">Membrane</keyword>
<feature type="region of interest" description="Disordered" evidence="7">
    <location>
        <begin position="1"/>
        <end position="25"/>
    </location>
</feature>
<dbReference type="PANTHER" id="PTHR43047:SF78">
    <property type="entry name" value="SENSORY_REGULATORY PROTEIN RPFC"/>
    <property type="match status" value="1"/>
</dbReference>
<proteinExistence type="predicted"/>
<dbReference type="InterPro" id="IPR003661">
    <property type="entry name" value="HisK_dim/P_dom"/>
</dbReference>
<dbReference type="GO" id="GO:0000155">
    <property type="term" value="F:phosphorelay sensor kinase activity"/>
    <property type="evidence" value="ECO:0007669"/>
    <property type="project" value="InterPro"/>
</dbReference>
<feature type="transmembrane region" description="Helical" evidence="8">
    <location>
        <begin position="31"/>
        <end position="52"/>
    </location>
</feature>
<dbReference type="EC" id="2.7.13.3" evidence="2"/>
<dbReference type="Pfam" id="PF00512">
    <property type="entry name" value="HisKA"/>
    <property type="match status" value="1"/>
</dbReference>
<evidence type="ECO:0000256" key="4">
    <source>
        <dbReference type="ARBA" id="ARBA00022679"/>
    </source>
</evidence>
<dbReference type="Gene3D" id="1.10.287.130">
    <property type="match status" value="1"/>
</dbReference>
<evidence type="ECO:0000256" key="5">
    <source>
        <dbReference type="ARBA" id="ARBA00022777"/>
    </source>
</evidence>
<keyword evidence="5" id="KW-0418">Kinase</keyword>
<dbReference type="InterPro" id="IPR003594">
    <property type="entry name" value="HATPase_dom"/>
</dbReference>
<dbReference type="SMART" id="SM00388">
    <property type="entry name" value="HisKA"/>
    <property type="match status" value="1"/>
</dbReference>
<evidence type="ECO:0000256" key="6">
    <source>
        <dbReference type="ARBA" id="ARBA00023012"/>
    </source>
</evidence>